<organism evidence="2 3">
    <name type="scientific">Cytobacillus solani</name>
    <dbReference type="NCBI Taxonomy" id="1637975"/>
    <lineage>
        <taxon>Bacteria</taxon>
        <taxon>Bacillati</taxon>
        <taxon>Bacillota</taxon>
        <taxon>Bacilli</taxon>
        <taxon>Bacillales</taxon>
        <taxon>Bacillaceae</taxon>
        <taxon>Cytobacillus</taxon>
    </lineage>
</organism>
<dbReference type="STRING" id="1637975.AN957_09810"/>
<keyword evidence="1" id="KW-0175">Coiled coil</keyword>
<comment type="caution">
    <text evidence="2">The sequence shown here is derived from an EMBL/GenBank/DDBJ whole genome shotgun (WGS) entry which is preliminary data.</text>
</comment>
<gene>
    <name evidence="2" type="ORF">AN957_09810</name>
</gene>
<accession>A0A0Q3SH75</accession>
<dbReference type="AlphaFoldDB" id="A0A0Q3SH75"/>
<keyword evidence="3" id="KW-1185">Reference proteome</keyword>
<dbReference type="Gene3D" id="1.10.287.1490">
    <property type="match status" value="1"/>
</dbReference>
<name>A0A0Q3SH75_9BACI</name>
<evidence type="ECO:0000256" key="1">
    <source>
        <dbReference type="SAM" id="Coils"/>
    </source>
</evidence>
<evidence type="ECO:0000313" key="2">
    <source>
        <dbReference type="EMBL" id="KQL18836.1"/>
    </source>
</evidence>
<feature type="coiled-coil region" evidence="1">
    <location>
        <begin position="185"/>
        <end position="251"/>
    </location>
</feature>
<dbReference type="PATRIC" id="fig|1637975.4.peg.1743"/>
<reference evidence="2 3" key="1">
    <citation type="submission" date="2015-09" db="EMBL/GenBank/DDBJ databases">
        <title>Genome sequencing project for genomic taxonomy and phylogenomics of Bacillus-like bacteria.</title>
        <authorList>
            <person name="Liu B."/>
            <person name="Wang J."/>
            <person name="Zhu Y."/>
            <person name="Liu G."/>
            <person name="Chen Q."/>
            <person name="Chen Z."/>
            <person name="Lan J."/>
            <person name="Che J."/>
            <person name="Ge C."/>
            <person name="Shi H."/>
            <person name="Pan Z."/>
            <person name="Liu X."/>
        </authorList>
    </citation>
    <scope>NUCLEOTIDE SEQUENCE [LARGE SCALE GENOMIC DNA]</scope>
    <source>
        <strain evidence="2 3">FJAT-18043</strain>
    </source>
</reference>
<dbReference type="EMBL" id="LJIX01000006">
    <property type="protein sequence ID" value="KQL18836.1"/>
    <property type="molecule type" value="Genomic_DNA"/>
</dbReference>
<dbReference type="Proteomes" id="UP000050996">
    <property type="component" value="Unassembled WGS sequence"/>
</dbReference>
<dbReference type="RefSeq" id="WP_056683814.1">
    <property type="nucleotide sequence ID" value="NZ_LJIX01000006.1"/>
</dbReference>
<proteinExistence type="predicted"/>
<protein>
    <submittedName>
        <fullName evidence="2">Uncharacterized protein</fullName>
    </submittedName>
</protein>
<sequence>MTKIHVIKDESLGGIEREYVEVDRKADVGDKIIINNKDFGNYENGDVFTVIGRYDESLTSSKAIGVDAKETDVRIRDYEYQTLEPTDIVHIDGARYRMVERKAEVGENVLIVHSEVDGYGVGDDFEALAIFAKTIRIIDIGGGINHVEHYEYRVLVPADKELLTVDEGLVGVDHSQASPQVLDLLANLASRLTTLEQHVKNLEGQLDDLVDRSHRKLTTIEQQLRDTQANVERQAEELAKLEKRVDQIITNDLGWKQMGPGRIPNIEIKVSAIKSEVGEIADKLAELLDEIDGGVSR</sequence>
<evidence type="ECO:0000313" key="3">
    <source>
        <dbReference type="Proteomes" id="UP000050996"/>
    </source>
</evidence>